<evidence type="ECO:0000313" key="5">
    <source>
        <dbReference type="WBParaSite" id="TCONS_00000274.p1"/>
    </source>
</evidence>
<evidence type="ECO:0000256" key="1">
    <source>
        <dbReference type="SAM" id="MobiDB-lite"/>
    </source>
</evidence>
<dbReference type="SMART" id="SM00827">
    <property type="entry name" value="PKS_AT"/>
    <property type="match status" value="1"/>
</dbReference>
<reference evidence="4" key="1">
    <citation type="submission" date="2015-08" db="UniProtKB">
        <authorList>
            <consortium name="WormBaseParasite"/>
        </authorList>
    </citation>
    <scope>IDENTIFICATION</scope>
</reference>
<evidence type="ECO:0000313" key="4">
    <source>
        <dbReference type="WBParaSite" id="SSTP_0001083500.1"/>
    </source>
</evidence>
<proteinExistence type="predicted"/>
<dbReference type="InterPro" id="IPR052760">
    <property type="entry name" value="Mitochondrial_malonyltrans"/>
</dbReference>
<name>A0A0K0EMZ7_STRER</name>
<dbReference type="Gene3D" id="3.40.366.10">
    <property type="entry name" value="Malonyl-Coenzyme A Acyl Carrier Protein, domain 2"/>
    <property type="match status" value="1"/>
</dbReference>
<dbReference type="InterPro" id="IPR016035">
    <property type="entry name" value="Acyl_Trfase/lysoPLipase"/>
</dbReference>
<protein>
    <submittedName>
        <fullName evidence="4 5">PKS_AT domain-containing protein</fullName>
    </submittedName>
</protein>
<dbReference type="PANTHER" id="PTHR47170:SF2">
    <property type="entry name" value="MALONYL-COA:ACP TRANSACYLASE (MAT) DOMAIN-CONTAINING PROTEIN"/>
    <property type="match status" value="1"/>
</dbReference>
<feature type="compositionally biased region" description="Low complexity" evidence="1">
    <location>
        <begin position="27"/>
        <end position="43"/>
    </location>
</feature>
<feature type="domain" description="Malonyl-CoA:ACP transacylase (MAT)" evidence="2">
    <location>
        <begin position="83"/>
        <end position="396"/>
    </location>
</feature>
<accession>A0A0K0EMZ7</accession>
<dbReference type="AlphaFoldDB" id="A0A0K0EMZ7"/>
<feature type="region of interest" description="Disordered" evidence="1">
    <location>
        <begin position="26"/>
        <end position="45"/>
    </location>
</feature>
<dbReference type="WBParaSite" id="TCONS_00000274.p1">
    <property type="protein sequence ID" value="TCONS_00000274.p1"/>
    <property type="gene ID" value="XLOC_000283"/>
</dbReference>
<dbReference type="InterPro" id="IPR014043">
    <property type="entry name" value="Acyl_transferase_dom"/>
</dbReference>
<dbReference type="Gene3D" id="3.30.70.250">
    <property type="entry name" value="Malonyl-CoA ACP transacylase, ACP-binding"/>
    <property type="match status" value="1"/>
</dbReference>
<dbReference type="PANTHER" id="PTHR47170">
    <property type="entry name" value="MALONYL-COA ACP TRANSACYLASE, ACP-BINDING"/>
    <property type="match status" value="1"/>
</dbReference>
<dbReference type="STRING" id="6248.A0A0K0EMZ7"/>
<keyword evidence="3" id="KW-1185">Reference proteome</keyword>
<dbReference type="SUPFAM" id="SSF52151">
    <property type="entry name" value="FabD/lysophospholipase-like"/>
    <property type="match status" value="1"/>
</dbReference>
<sequence>MITYKLISKNKNTFWRFVRGIRQRNDNTNINTTTPTSTENEPSPLDDLLEGFKDSGQKRDLKRQRVDQIDFSHIPIEKQVVIFCPGQGTQTVGMLKKTKEENPKALRLVEEASEILGYNLQKLIDEGPSSKLNQTIYTQPAVVVSSMVGYENLKLLRPGVEESLTSIAGYSVGEYTAAIISGVLSFSDAIKIIKIRSEVMHKCCQYTPSKMIVVSVKAQSKLPQLLIDSKSFATENNDVPLCEVASDLFTGHKVIGMSNGCYEYFNKYASNYDVKLGKELAVEGAFHTRLMSEAVEELTSAFNDINVEEPFCNFYSNLTGKVMPRKKNLIKKCLVNQVCNPIKWEQIQQLIYRNHKKVNEKYSFPMYFEVGPGRTLGAMWANISKKAYKNYVHISC</sequence>
<dbReference type="WBParaSite" id="SSTP_0001083500.1">
    <property type="protein sequence ID" value="SSTP_0001083500.1"/>
    <property type="gene ID" value="SSTP_0001083500"/>
</dbReference>
<dbReference type="Proteomes" id="UP000035681">
    <property type="component" value="Unplaced"/>
</dbReference>
<dbReference type="Pfam" id="PF00698">
    <property type="entry name" value="Acyl_transf_1"/>
    <property type="match status" value="1"/>
</dbReference>
<organism evidence="4">
    <name type="scientific">Strongyloides stercoralis</name>
    <name type="common">Threadworm</name>
    <dbReference type="NCBI Taxonomy" id="6248"/>
    <lineage>
        <taxon>Eukaryota</taxon>
        <taxon>Metazoa</taxon>
        <taxon>Ecdysozoa</taxon>
        <taxon>Nematoda</taxon>
        <taxon>Chromadorea</taxon>
        <taxon>Rhabditida</taxon>
        <taxon>Tylenchina</taxon>
        <taxon>Panagrolaimomorpha</taxon>
        <taxon>Strongyloidoidea</taxon>
        <taxon>Strongyloididae</taxon>
        <taxon>Strongyloides</taxon>
    </lineage>
</organism>
<evidence type="ECO:0000259" key="2">
    <source>
        <dbReference type="SMART" id="SM00827"/>
    </source>
</evidence>
<evidence type="ECO:0000313" key="3">
    <source>
        <dbReference type="Proteomes" id="UP000035681"/>
    </source>
</evidence>
<dbReference type="GO" id="GO:0016740">
    <property type="term" value="F:transferase activity"/>
    <property type="evidence" value="ECO:0007669"/>
    <property type="project" value="InterPro"/>
</dbReference>
<dbReference type="InterPro" id="IPR001227">
    <property type="entry name" value="Ac_transferase_dom_sf"/>
</dbReference>